<evidence type="ECO:0000256" key="1">
    <source>
        <dbReference type="SAM" id="Phobius"/>
    </source>
</evidence>
<feature type="transmembrane region" description="Helical" evidence="1">
    <location>
        <begin position="43"/>
        <end position="65"/>
    </location>
</feature>
<protein>
    <recommendedName>
        <fullName evidence="4">Glycosyltransferase</fullName>
    </recommendedName>
</protein>
<dbReference type="Pfam" id="PF11028">
    <property type="entry name" value="TMEM260-like"/>
    <property type="match status" value="1"/>
</dbReference>
<accession>A0A1W6MGJ1</accession>
<reference evidence="2 3" key="1">
    <citation type="submission" date="2016-11" db="EMBL/GenBank/DDBJ databases">
        <title>Trade-off between light-utilization and light-protection in marine flavobacteria.</title>
        <authorList>
            <person name="Kumagai Y."/>
        </authorList>
    </citation>
    <scope>NUCLEOTIDE SEQUENCE [LARGE SCALE GENOMIC DNA]</scope>
    <source>
        <strain evidence="2 3">JCM 13191</strain>
    </source>
</reference>
<keyword evidence="1" id="KW-0812">Transmembrane</keyword>
<evidence type="ECO:0000313" key="2">
    <source>
        <dbReference type="EMBL" id="ARN76692.1"/>
    </source>
</evidence>
<name>A0A1W6MGJ1_9FLAO</name>
<dbReference type="EMBL" id="CP019344">
    <property type="protein sequence ID" value="ARN76692.1"/>
    <property type="molecule type" value="Genomic_DNA"/>
</dbReference>
<feature type="transmembrane region" description="Helical" evidence="1">
    <location>
        <begin position="494"/>
        <end position="515"/>
    </location>
</feature>
<evidence type="ECO:0000313" key="3">
    <source>
        <dbReference type="Proteomes" id="UP000193431"/>
    </source>
</evidence>
<dbReference type="PANTHER" id="PTHR16214:SF3">
    <property type="entry name" value="TRANSMEMBRANE PROTEIN 260"/>
    <property type="match status" value="1"/>
</dbReference>
<dbReference type="RefSeq" id="WP_169711510.1">
    <property type="nucleotide sequence ID" value="NZ_CP019344.1"/>
</dbReference>
<dbReference type="Proteomes" id="UP000193431">
    <property type="component" value="Chromosome"/>
</dbReference>
<feature type="transmembrane region" description="Helical" evidence="1">
    <location>
        <begin position="184"/>
        <end position="202"/>
    </location>
</feature>
<feature type="transmembrane region" description="Helical" evidence="1">
    <location>
        <begin position="557"/>
        <end position="576"/>
    </location>
</feature>
<dbReference type="STRING" id="331648.BST97_00990"/>
<feature type="transmembrane region" description="Helical" evidence="1">
    <location>
        <begin position="86"/>
        <end position="107"/>
    </location>
</feature>
<feature type="transmembrane region" description="Helical" evidence="1">
    <location>
        <begin position="470"/>
        <end position="488"/>
    </location>
</feature>
<feature type="transmembrane region" description="Helical" evidence="1">
    <location>
        <begin position="223"/>
        <end position="247"/>
    </location>
</feature>
<dbReference type="InterPro" id="IPR052724">
    <property type="entry name" value="GT117_domain-containing"/>
</dbReference>
<keyword evidence="1" id="KW-1133">Transmembrane helix</keyword>
<feature type="transmembrane region" description="Helical" evidence="1">
    <location>
        <begin position="143"/>
        <end position="172"/>
    </location>
</feature>
<gene>
    <name evidence="2" type="ORF">BST97_00990</name>
</gene>
<keyword evidence="3" id="KW-1185">Reference proteome</keyword>
<sequence length="986" mass="112063">MSFWDSAEFVTSNVTLQFTHPPGAPLYTLFCSAVLGVTGTSQAVLVSALVSSFFGALGCFLLYKIAPFFIGPILKSTSSVFHKKSLQMTGGIIASLSLAFSDSYWTASTEVEVYTLSFSLMLAILYIGLLWSGAKSSTNRTTYFLLFFLLLGCSVGVHVVVIAVVVPCSLLFLGVRFRESVKNYALLITSGLLAFILLYFILLQKGIKSVAALDIFLVNDWGLPINSSWWIVLFITVMVVLALLFYAKKSNKPFLHLSVLAVVFFLVGTSSYLSVLIRSDAHFLVAPQINNSLRLNDYFKAKQFGVDEIPLFEGSVYNAPLDTLQPFVNVDPIYNYDEESEKYIKTDLGFNGAVNYAEEFKQYFPRLYNAKDSTRYQAWTEIKGETIKYPVKGEMRSFRKPTQKENLSFFASYQVYWLNLRYVLWNFVGRQNTFQGLGDVRHGNWQSGFDFVDESITGNSQFEKHDLGKTHLYGLPLLLGVLGFVLLFKNKKLFLISLLTFLIFGLGITVFVNPVPSSILVRERDYIFIGSFIIFCLWIGCSIAVLSYVKLEVLSKFGFATLVSLFFIASPLQMLFKGFKAHDRSGDDFAYHFAKSTLDSCPENAILFTNGDNMTFPLQFLQQVKGVRPDVRIINFDLLNIDSHIDVLKSRFLESPAIELDFEKKAYQHGKEKLYPMQSDTEDFVDVEILMRFIQNDGSRLLWNNRKRNYVPSVNFKIDTDSLKFAQRYPSENHRAKFVNSIEWTFPKNFYGLNDLVALDIIEKNLGERPICFMNNGRKSHTLGLDSFLIHRGMVSELVPLKRSNPQDNPKIVDVATSQSILIDQLQAIDFEREELNSQSVNVDYALNILRQQYYFLAQAQAEEGKVEAAINTLNNCLQQFPNDKVPFKQFSFAIGKLYVRLGQVAKGREICAIAMSNIGSEIGWITSFDPPNAIINAKFAFKLRNMFNQMYSQFPSPPEEKPFTLAFMNTSQKVFEEWLEKHYPY</sequence>
<dbReference type="PANTHER" id="PTHR16214">
    <property type="entry name" value="TRANSMEMBRANE PROTEIN 260"/>
    <property type="match status" value="1"/>
</dbReference>
<organism evidence="2 3">
    <name type="scientific">Nonlabens spongiae</name>
    <dbReference type="NCBI Taxonomy" id="331648"/>
    <lineage>
        <taxon>Bacteria</taxon>
        <taxon>Pseudomonadati</taxon>
        <taxon>Bacteroidota</taxon>
        <taxon>Flavobacteriia</taxon>
        <taxon>Flavobacteriales</taxon>
        <taxon>Flavobacteriaceae</taxon>
        <taxon>Nonlabens</taxon>
    </lineage>
</organism>
<feature type="transmembrane region" description="Helical" evidence="1">
    <location>
        <begin position="253"/>
        <end position="275"/>
    </location>
</feature>
<evidence type="ECO:0008006" key="4">
    <source>
        <dbReference type="Google" id="ProtNLM"/>
    </source>
</evidence>
<dbReference type="AlphaFoldDB" id="A0A1W6MGJ1"/>
<feature type="transmembrane region" description="Helical" evidence="1">
    <location>
        <begin position="527"/>
        <end position="551"/>
    </location>
</feature>
<keyword evidence="1" id="KW-0472">Membrane</keyword>
<dbReference type="InterPro" id="IPR021280">
    <property type="entry name" value="TMEM260-like"/>
</dbReference>
<feature type="transmembrane region" description="Helical" evidence="1">
    <location>
        <begin position="113"/>
        <end position="131"/>
    </location>
</feature>
<proteinExistence type="predicted"/>